<organism evidence="2 3">
    <name type="scientific">Hortaea werneckii</name>
    <name type="common">Black yeast</name>
    <name type="synonym">Cladosporium werneckii</name>
    <dbReference type="NCBI Taxonomy" id="91943"/>
    <lineage>
        <taxon>Eukaryota</taxon>
        <taxon>Fungi</taxon>
        <taxon>Dikarya</taxon>
        <taxon>Ascomycota</taxon>
        <taxon>Pezizomycotina</taxon>
        <taxon>Dothideomycetes</taxon>
        <taxon>Dothideomycetidae</taxon>
        <taxon>Mycosphaerellales</taxon>
        <taxon>Teratosphaeriaceae</taxon>
        <taxon>Hortaea</taxon>
    </lineage>
</organism>
<dbReference type="OrthoDB" id="3818731at2759"/>
<evidence type="ECO:0000256" key="1">
    <source>
        <dbReference type="SAM" id="MobiDB-lite"/>
    </source>
</evidence>
<protein>
    <submittedName>
        <fullName evidence="2">Uncharacterized protein</fullName>
    </submittedName>
</protein>
<gene>
    <name evidence="2" type="ORF">D0869_07703</name>
</gene>
<sequence>MMSAIISATQVPVEHVMDLKHMRLPLNFCFAPQGTDIREPDKETARHTQEIGTSSRPSSDSISKPSSAHSTFRYICCAAKRPSSMKSLIATANFKLCDEGRTILNKPINYDLYEEEHTTDIEFEILERLNANGGSHYPLFHVNSEPCAIQRPIGDLLYIWHAEKIAGSVFCLHLYERYPEDAEAEVQGAGSDDVSDSASQLFVEDGSISPPDCPLANFRLSFGFKLNAPVVGNIWKPRNVAIPLSDKVESIPNQVRDMVQQIALQDQGLSSALMQRNHRLHCRPILQFNDERRIYAAYSRKVRVDTIADLFPSDGAAAQTTPVFVKMKLRPCDGTPDSIEGRVVADVDFGNEFYRVGAMNTTEHESSPEGARSKLPFTRALIAHFETDGENETFHLGKVDSWLVNGLEIGECCSSSPAHGETSFALTGPYRDVESMESLCEMVRNQRGECATASDQGVPIAPVYSWRAFDPREYRLGAFDNVVRKIIVAIKCVNLLPKHAGCSNLTMPSPTSMQLTKTCTSTATKIQELIEGELGDENHEDGRTTHLLFEPALLEKWKLLLWAMPQIEGDALLFKFEQGTLADFMDWDCDEIDCRLYIEAHIIPRSFI</sequence>
<feature type="compositionally biased region" description="Basic and acidic residues" evidence="1">
    <location>
        <begin position="36"/>
        <end position="49"/>
    </location>
</feature>
<comment type="caution">
    <text evidence="2">The sequence shown here is derived from an EMBL/GenBank/DDBJ whole genome shotgun (WGS) entry which is preliminary data.</text>
</comment>
<proteinExistence type="predicted"/>
<accession>A0A3M6WP86</accession>
<dbReference type="Proteomes" id="UP000281245">
    <property type="component" value="Unassembled WGS sequence"/>
</dbReference>
<feature type="compositionally biased region" description="Low complexity" evidence="1">
    <location>
        <begin position="54"/>
        <end position="67"/>
    </location>
</feature>
<evidence type="ECO:0000313" key="2">
    <source>
        <dbReference type="EMBL" id="RMX80231.1"/>
    </source>
</evidence>
<name>A0A3M6WP86_HORWE</name>
<evidence type="ECO:0000313" key="3">
    <source>
        <dbReference type="Proteomes" id="UP000281245"/>
    </source>
</evidence>
<reference evidence="2 3" key="1">
    <citation type="journal article" date="2018" name="BMC Genomics">
        <title>Genomic evidence for intraspecific hybridization in a clonal and extremely halotolerant yeast.</title>
        <authorList>
            <person name="Gostincar C."/>
            <person name="Stajich J.E."/>
            <person name="Zupancic J."/>
            <person name="Zalar P."/>
            <person name="Gunde-Cimerman N."/>
        </authorList>
    </citation>
    <scope>NUCLEOTIDE SEQUENCE [LARGE SCALE GENOMIC DNA]</scope>
    <source>
        <strain evidence="2 3">EXF-6656</strain>
    </source>
</reference>
<dbReference type="AlphaFoldDB" id="A0A3M6WP86"/>
<dbReference type="EMBL" id="QWIJ01000629">
    <property type="protein sequence ID" value="RMX80231.1"/>
    <property type="molecule type" value="Genomic_DNA"/>
</dbReference>
<feature type="region of interest" description="Disordered" evidence="1">
    <location>
        <begin position="35"/>
        <end position="67"/>
    </location>
</feature>